<sequence length="82" mass="9226">MFSLSGYAVSGVFSGFKKQAALLDSFGNNSQHMLVCQSESHRIEYQGVAMSMFWFFAFILFFALILFIGGEFSSESKTENEK</sequence>
<keyword evidence="2" id="KW-1185">Reference proteome</keyword>
<proteinExistence type="predicted"/>
<gene>
    <name evidence="1" type="ORF">BG910_07155</name>
</gene>
<dbReference type="Proteomes" id="UP000198238">
    <property type="component" value="Chromosome"/>
</dbReference>
<accession>A0A220S2A4</accession>
<dbReference type="EMBL" id="CP022278">
    <property type="protein sequence ID" value="ASK27552.1"/>
    <property type="molecule type" value="Genomic_DNA"/>
</dbReference>
<name>A0A220S2A4_9NEIS</name>
<dbReference type="AlphaFoldDB" id="A0A220S2A4"/>
<evidence type="ECO:0000313" key="2">
    <source>
        <dbReference type="Proteomes" id="UP000198238"/>
    </source>
</evidence>
<dbReference type="KEGG" id="nei:BG910_07155"/>
<evidence type="ECO:0000313" key="1">
    <source>
        <dbReference type="EMBL" id="ASK27552.1"/>
    </source>
</evidence>
<reference evidence="1 2" key="1">
    <citation type="submission" date="2017-06" db="EMBL/GenBank/DDBJ databases">
        <title>Neisseria chenwenguii sp. nov., isolated from the intestinal contents of Tibetan Plateau Pika in Yushu, Qinghai Province, China.</title>
        <authorList>
            <person name="Zhang G."/>
        </authorList>
    </citation>
    <scope>NUCLEOTIDE SEQUENCE [LARGE SCALE GENOMIC DNA]</scope>
    <source>
        <strain evidence="1 2">10023</strain>
    </source>
</reference>
<protein>
    <submittedName>
        <fullName evidence="1">Uncharacterized protein</fullName>
    </submittedName>
</protein>
<organism evidence="1 2">
    <name type="scientific">Neisseria chenwenguii</name>
    <dbReference type="NCBI Taxonomy" id="1853278"/>
    <lineage>
        <taxon>Bacteria</taxon>
        <taxon>Pseudomonadati</taxon>
        <taxon>Pseudomonadota</taxon>
        <taxon>Betaproteobacteria</taxon>
        <taxon>Neisseriales</taxon>
        <taxon>Neisseriaceae</taxon>
        <taxon>Neisseria</taxon>
    </lineage>
</organism>